<feature type="transmembrane region" description="Helical" evidence="2">
    <location>
        <begin position="613"/>
        <end position="639"/>
    </location>
</feature>
<keyword evidence="2" id="KW-0812">Transmembrane</keyword>
<evidence type="ECO:0000256" key="1">
    <source>
        <dbReference type="SAM" id="MobiDB-lite"/>
    </source>
</evidence>
<feature type="region of interest" description="Disordered" evidence="1">
    <location>
        <begin position="1"/>
        <end position="30"/>
    </location>
</feature>
<name>A0A074WAS9_9PEZI</name>
<gene>
    <name evidence="3" type="ORF">M436DRAFT_54130</name>
</gene>
<dbReference type="Proteomes" id="UP000027730">
    <property type="component" value="Unassembled WGS sequence"/>
</dbReference>
<dbReference type="HOGENOM" id="CLU_012207_2_0_1"/>
<dbReference type="OrthoDB" id="3692311at2759"/>
<dbReference type="STRING" id="1043004.A0A074WAS9"/>
<feature type="compositionally biased region" description="Polar residues" evidence="1">
    <location>
        <begin position="1"/>
        <end position="15"/>
    </location>
</feature>
<feature type="transmembrane region" description="Helical" evidence="2">
    <location>
        <begin position="90"/>
        <end position="115"/>
    </location>
</feature>
<keyword evidence="4" id="KW-1185">Reference proteome</keyword>
<dbReference type="AlphaFoldDB" id="A0A074WAS9"/>
<evidence type="ECO:0000313" key="3">
    <source>
        <dbReference type="EMBL" id="KEQ70205.1"/>
    </source>
</evidence>
<dbReference type="RefSeq" id="XP_013424296.1">
    <property type="nucleotide sequence ID" value="XM_013568842.1"/>
</dbReference>
<proteinExistence type="predicted"/>
<accession>A0A074WAS9</accession>
<dbReference type="EMBL" id="KL584718">
    <property type="protein sequence ID" value="KEQ70205.1"/>
    <property type="molecule type" value="Genomic_DNA"/>
</dbReference>
<keyword evidence="2" id="KW-1133">Transmembrane helix</keyword>
<protein>
    <submittedName>
        <fullName evidence="3">Uncharacterized protein</fullName>
    </submittedName>
</protein>
<sequence>MASQRVSSNSLSQTPGRDIGPSLPSCEALQDGNSHTYHPCDTFHSMHLPSRSNSTNNRKSQTNSWAQAIDEQLSVEGWPVEPRKLRNNTILALVLNLCEALVTLAPIAFIILAILAAQLDGKPIDENGLGHNIKIITRLGPSIYPILFAAVAGKSLKMFARYYAERGMKLGVLELLLASQTVWGTFESQVLLRRFTVVGTHLTLLWCLSPLGGQASLRILETATEARVEGGQPILYLPTGGMSSYGIENGVLASGDAATSLAAINALYSANLLAPLSVKNSDEDTWGNLKIPWLPISEDVPSQPGIWSTIPDLTSADNYSSLVGLPLAGLIKKSQTLQELTFEYAYMDLKCPLPAYNFSQKDPALIRQLGLVWSSNNKSMFTNTAKNTITSFFLDTHTPTSNERVDNILLDQNVTTNSDPSLRIPRNILFGSLDSNSSTVLLRNCTVTLVYTEAQAQCTGDGCRVKAIRPSTKYQHRNPNLTLLESFVLSYHFMQDFPLATGSVHNGDTSPTEYYVRGAHIPFGTATAGLPELATLPNDLFVIRTGQLMNTYLQLSLAPLAYTGDLPAPNEDIWKTSDQSISTEVYDETLPPFLPMSANSTITISTEVYKCNYLWFSFLLLSSCILLMLGSVGTALSYICHAPDMMGYVSSFTYNNPYMSVPSGGGSLGAMERARLLRDVKIKIGDARVDDEVGHVVFATLDRAEVVGDLSSEKLYR</sequence>
<evidence type="ECO:0000256" key="2">
    <source>
        <dbReference type="SAM" id="Phobius"/>
    </source>
</evidence>
<organism evidence="3 4">
    <name type="scientific">Aureobasidium namibiae CBS 147.97</name>
    <dbReference type="NCBI Taxonomy" id="1043004"/>
    <lineage>
        <taxon>Eukaryota</taxon>
        <taxon>Fungi</taxon>
        <taxon>Dikarya</taxon>
        <taxon>Ascomycota</taxon>
        <taxon>Pezizomycotina</taxon>
        <taxon>Dothideomycetes</taxon>
        <taxon>Dothideomycetidae</taxon>
        <taxon>Dothideales</taxon>
        <taxon>Saccotheciaceae</taxon>
        <taxon>Aureobasidium</taxon>
    </lineage>
</organism>
<reference evidence="3 4" key="1">
    <citation type="journal article" date="2014" name="BMC Genomics">
        <title>Genome sequencing of four Aureobasidium pullulans varieties: biotechnological potential, stress tolerance, and description of new species.</title>
        <authorList>
            <person name="Gostin Ar C."/>
            <person name="Ohm R.A."/>
            <person name="Kogej T."/>
            <person name="Sonjak S."/>
            <person name="Turk M."/>
            <person name="Zajc J."/>
            <person name="Zalar P."/>
            <person name="Grube M."/>
            <person name="Sun H."/>
            <person name="Han J."/>
            <person name="Sharma A."/>
            <person name="Chiniquy J."/>
            <person name="Ngan C.Y."/>
            <person name="Lipzen A."/>
            <person name="Barry K."/>
            <person name="Grigoriev I.V."/>
            <person name="Gunde-Cimerman N."/>
        </authorList>
    </citation>
    <scope>NUCLEOTIDE SEQUENCE [LARGE SCALE GENOMIC DNA]</scope>
    <source>
        <strain evidence="3 4">CBS 147.97</strain>
    </source>
</reference>
<evidence type="ECO:0000313" key="4">
    <source>
        <dbReference type="Proteomes" id="UP000027730"/>
    </source>
</evidence>
<keyword evidence="2" id="KW-0472">Membrane</keyword>
<feature type="transmembrane region" description="Helical" evidence="2">
    <location>
        <begin position="135"/>
        <end position="156"/>
    </location>
</feature>
<dbReference type="GeneID" id="25411905"/>